<keyword evidence="2" id="KW-1185">Reference proteome</keyword>
<evidence type="ECO:0000313" key="1">
    <source>
        <dbReference type="EMBL" id="MFC4911751.1"/>
    </source>
</evidence>
<sequence>MRIRRTAGAWPVRADVADRHLGRLAWALAERGWMTSSRAWERPRVLRVFHPIVSGVGESIQVRRRRGRLCFVDSSGNTLGRVARIGQVVDGIDVRLEPCRLAAGMPTRVVW</sequence>
<protein>
    <submittedName>
        <fullName evidence="1">Uncharacterized protein</fullName>
    </submittedName>
</protein>
<dbReference type="RefSeq" id="WP_378260982.1">
    <property type="nucleotide sequence ID" value="NZ_JBHSIT010000010.1"/>
</dbReference>
<dbReference type="EMBL" id="JBHSIT010000010">
    <property type="protein sequence ID" value="MFC4911751.1"/>
    <property type="molecule type" value="Genomic_DNA"/>
</dbReference>
<name>A0ABV9U922_9ACTN</name>
<dbReference type="Proteomes" id="UP001595872">
    <property type="component" value="Unassembled WGS sequence"/>
</dbReference>
<proteinExistence type="predicted"/>
<accession>A0ABV9U922</accession>
<evidence type="ECO:0000313" key="2">
    <source>
        <dbReference type="Proteomes" id="UP001595872"/>
    </source>
</evidence>
<reference evidence="2" key="1">
    <citation type="journal article" date="2019" name="Int. J. Syst. Evol. Microbiol.">
        <title>The Global Catalogue of Microorganisms (GCM) 10K type strain sequencing project: providing services to taxonomists for standard genome sequencing and annotation.</title>
        <authorList>
            <consortium name="The Broad Institute Genomics Platform"/>
            <consortium name="The Broad Institute Genome Sequencing Center for Infectious Disease"/>
            <person name="Wu L."/>
            <person name="Ma J."/>
        </authorList>
    </citation>
    <scope>NUCLEOTIDE SEQUENCE [LARGE SCALE GENOMIC DNA]</scope>
    <source>
        <strain evidence="2">KLKA75</strain>
    </source>
</reference>
<organism evidence="1 2">
    <name type="scientific">Actinomadura gamaensis</name>
    <dbReference type="NCBI Taxonomy" id="1763541"/>
    <lineage>
        <taxon>Bacteria</taxon>
        <taxon>Bacillati</taxon>
        <taxon>Actinomycetota</taxon>
        <taxon>Actinomycetes</taxon>
        <taxon>Streptosporangiales</taxon>
        <taxon>Thermomonosporaceae</taxon>
        <taxon>Actinomadura</taxon>
    </lineage>
</organism>
<comment type="caution">
    <text evidence="1">The sequence shown here is derived from an EMBL/GenBank/DDBJ whole genome shotgun (WGS) entry which is preliminary data.</text>
</comment>
<gene>
    <name evidence="1" type="ORF">ACFPCY_30910</name>
</gene>